<sequence length="78" mass="8561">MTTTIKVSDELRDRLKAQAGRDGLTLGAHLSRLADAEDRRLRLASLRVAVADTRSADLDSHAAETAAWERTEWSDAQA</sequence>
<keyword evidence="2" id="KW-1185">Reference proteome</keyword>
<dbReference type="Proteomes" id="UP000198822">
    <property type="component" value="Chromosome I"/>
</dbReference>
<gene>
    <name evidence="1" type="ORF">SAMN04489720_1253</name>
</gene>
<reference evidence="2" key="1">
    <citation type="submission" date="2016-10" db="EMBL/GenBank/DDBJ databases">
        <authorList>
            <person name="Varghese N."/>
            <person name="Submissions S."/>
        </authorList>
    </citation>
    <scope>NUCLEOTIDE SEQUENCE [LARGE SCALE GENOMIC DNA]</scope>
    <source>
        <strain evidence="2">DSM 22002</strain>
    </source>
</reference>
<dbReference type="EMBL" id="LT629695">
    <property type="protein sequence ID" value="SDH43520.1"/>
    <property type="molecule type" value="Genomic_DNA"/>
</dbReference>
<proteinExistence type="predicted"/>
<organism evidence="1 2">
    <name type="scientific">Agrococcus jejuensis</name>
    <dbReference type="NCBI Taxonomy" id="399736"/>
    <lineage>
        <taxon>Bacteria</taxon>
        <taxon>Bacillati</taxon>
        <taxon>Actinomycetota</taxon>
        <taxon>Actinomycetes</taxon>
        <taxon>Micrococcales</taxon>
        <taxon>Microbacteriaceae</taxon>
        <taxon>Agrococcus</taxon>
    </lineage>
</organism>
<dbReference type="RefSeq" id="WP_092503421.1">
    <property type="nucleotide sequence ID" value="NZ_LT629695.1"/>
</dbReference>
<dbReference type="AlphaFoldDB" id="A0A1G8CF30"/>
<accession>A0A1G8CF30</accession>
<protein>
    <submittedName>
        <fullName evidence="1">Uncharacterized protein</fullName>
    </submittedName>
</protein>
<dbReference type="STRING" id="399736.SAMN04489720_1253"/>
<name>A0A1G8CF30_9MICO</name>
<evidence type="ECO:0000313" key="1">
    <source>
        <dbReference type="EMBL" id="SDH43520.1"/>
    </source>
</evidence>
<evidence type="ECO:0000313" key="2">
    <source>
        <dbReference type="Proteomes" id="UP000198822"/>
    </source>
</evidence>